<keyword evidence="3 8" id="KW-1133">Transmembrane helix</keyword>
<evidence type="ECO:0000256" key="8">
    <source>
        <dbReference type="SAM" id="Phobius"/>
    </source>
</evidence>
<evidence type="ECO:0000256" key="3">
    <source>
        <dbReference type="ARBA" id="ARBA00022989"/>
    </source>
</evidence>
<dbReference type="SUPFAM" id="SSF81321">
    <property type="entry name" value="Family A G protein-coupled receptor-like"/>
    <property type="match status" value="1"/>
</dbReference>
<comment type="subcellular location">
    <subcellularLocation>
        <location evidence="1">Membrane</location>
        <topology evidence="1">Multi-pass membrane protein</topology>
    </subcellularLocation>
</comment>
<evidence type="ECO:0000256" key="2">
    <source>
        <dbReference type="ARBA" id="ARBA00022692"/>
    </source>
</evidence>
<evidence type="ECO:0000256" key="7">
    <source>
        <dbReference type="ARBA" id="ARBA00023224"/>
    </source>
</evidence>
<evidence type="ECO:0000256" key="4">
    <source>
        <dbReference type="ARBA" id="ARBA00023040"/>
    </source>
</evidence>
<evidence type="ECO:0000313" key="12">
    <source>
        <dbReference type="Proteomes" id="UP000663838"/>
    </source>
</evidence>
<protein>
    <recommendedName>
        <fullName evidence="9">G-protein coupled receptors family 1 profile domain-containing protein</fullName>
    </recommendedName>
</protein>
<name>A0A821ULZ3_9BILA</name>
<keyword evidence="2 8" id="KW-0812">Transmembrane</keyword>
<dbReference type="Pfam" id="PF00001">
    <property type="entry name" value="7tm_1"/>
    <property type="match status" value="1"/>
</dbReference>
<dbReference type="InterPro" id="IPR017452">
    <property type="entry name" value="GPCR_Rhodpsn_7TM"/>
</dbReference>
<dbReference type="AlphaFoldDB" id="A0A821ULZ3"/>
<dbReference type="PROSITE" id="PS50262">
    <property type="entry name" value="G_PROTEIN_RECEP_F1_2"/>
    <property type="match status" value="1"/>
</dbReference>
<dbReference type="Proteomes" id="UP000663865">
    <property type="component" value="Unassembled WGS sequence"/>
</dbReference>
<evidence type="ECO:0000313" key="11">
    <source>
        <dbReference type="EMBL" id="CAF4892257.1"/>
    </source>
</evidence>
<keyword evidence="7" id="KW-0807">Transducer</keyword>
<keyword evidence="6" id="KW-0675">Receptor</keyword>
<feature type="transmembrane region" description="Helical" evidence="8">
    <location>
        <begin position="181"/>
        <end position="201"/>
    </location>
</feature>
<evidence type="ECO:0000256" key="1">
    <source>
        <dbReference type="ARBA" id="ARBA00004141"/>
    </source>
</evidence>
<evidence type="ECO:0000259" key="9">
    <source>
        <dbReference type="PROSITE" id="PS50262"/>
    </source>
</evidence>
<dbReference type="InterPro" id="IPR000276">
    <property type="entry name" value="GPCR_Rhodpsn"/>
</dbReference>
<feature type="domain" description="G-protein coupled receptors family 1 profile" evidence="9">
    <location>
        <begin position="32"/>
        <end position="204"/>
    </location>
</feature>
<reference evidence="11" key="1">
    <citation type="submission" date="2021-02" db="EMBL/GenBank/DDBJ databases">
        <authorList>
            <person name="Nowell W R."/>
        </authorList>
    </citation>
    <scope>NUCLEOTIDE SEQUENCE</scope>
</reference>
<dbReference type="InterPro" id="IPR050125">
    <property type="entry name" value="GPCR_opsins"/>
</dbReference>
<feature type="transmembrane region" description="Helical" evidence="8">
    <location>
        <begin position="97"/>
        <end position="118"/>
    </location>
</feature>
<sequence length="300" mass="35307">MISNETSLLLWPCLHSIHTISWDLLCILCRFASIIILLISIVCFTLNIRLLFSNRCQNSLVISLVLASFMVLIISTPGVIIQLFTCHRHCSNLYCRIEGFICYLSGCLCMLLFIMLSIHRYLSLCAHDRLLSYQSSTFICWLLSMAFTFPLVFDYLNFYVPQGLNFHCGINWQDQTNSSRFYMLLSFILIYFLSFSILFYVNIRAHCIVRNFYPRHCLSPSFSERSLEIDSIRISPQTGDFEQSCVNRYCIRKASVRKRFRKDYHFLKSLHSNKISNISYIHQRCRLKLLYLCDYNESKH</sequence>
<gene>
    <name evidence="10" type="ORF">KIK155_LOCUS29467</name>
    <name evidence="11" type="ORF">TOA249_LOCUS30089</name>
</gene>
<dbReference type="GO" id="GO:0004930">
    <property type="term" value="F:G protein-coupled receptor activity"/>
    <property type="evidence" value="ECO:0007669"/>
    <property type="project" value="UniProtKB-KW"/>
</dbReference>
<dbReference type="GO" id="GO:0016020">
    <property type="term" value="C:membrane"/>
    <property type="evidence" value="ECO:0007669"/>
    <property type="project" value="UniProtKB-SubCell"/>
</dbReference>
<proteinExistence type="predicted"/>
<evidence type="ECO:0000313" key="10">
    <source>
        <dbReference type="EMBL" id="CAF3746715.1"/>
    </source>
</evidence>
<organism evidence="11 12">
    <name type="scientific">Rotaria socialis</name>
    <dbReference type="NCBI Taxonomy" id="392032"/>
    <lineage>
        <taxon>Eukaryota</taxon>
        <taxon>Metazoa</taxon>
        <taxon>Spiralia</taxon>
        <taxon>Gnathifera</taxon>
        <taxon>Rotifera</taxon>
        <taxon>Eurotatoria</taxon>
        <taxon>Bdelloidea</taxon>
        <taxon>Philodinida</taxon>
        <taxon>Philodinidae</taxon>
        <taxon>Rotaria</taxon>
    </lineage>
</organism>
<keyword evidence="5 8" id="KW-0472">Membrane</keyword>
<feature type="transmembrane region" description="Helical" evidence="8">
    <location>
        <begin position="130"/>
        <end position="153"/>
    </location>
</feature>
<comment type="caution">
    <text evidence="11">The sequence shown here is derived from an EMBL/GenBank/DDBJ whole genome shotgun (WGS) entry which is preliminary data.</text>
</comment>
<dbReference type="EMBL" id="CAJOBS010005013">
    <property type="protein sequence ID" value="CAF4892257.1"/>
    <property type="molecule type" value="Genomic_DNA"/>
</dbReference>
<dbReference type="PANTHER" id="PTHR24240">
    <property type="entry name" value="OPSIN"/>
    <property type="match status" value="1"/>
</dbReference>
<dbReference type="Gene3D" id="1.20.1070.10">
    <property type="entry name" value="Rhodopsin 7-helix transmembrane proteins"/>
    <property type="match status" value="1"/>
</dbReference>
<dbReference type="Proteomes" id="UP000663838">
    <property type="component" value="Unassembled WGS sequence"/>
</dbReference>
<feature type="transmembrane region" description="Helical" evidence="8">
    <location>
        <begin position="20"/>
        <end position="48"/>
    </location>
</feature>
<accession>A0A821ULZ3</accession>
<dbReference type="EMBL" id="CAJNYV010005509">
    <property type="protein sequence ID" value="CAF3746715.1"/>
    <property type="molecule type" value="Genomic_DNA"/>
</dbReference>
<feature type="transmembrane region" description="Helical" evidence="8">
    <location>
        <begin position="60"/>
        <end position="85"/>
    </location>
</feature>
<evidence type="ECO:0000256" key="6">
    <source>
        <dbReference type="ARBA" id="ARBA00023170"/>
    </source>
</evidence>
<evidence type="ECO:0000256" key="5">
    <source>
        <dbReference type="ARBA" id="ARBA00023136"/>
    </source>
</evidence>
<keyword evidence="4" id="KW-0297">G-protein coupled receptor</keyword>